<evidence type="ECO:0000256" key="1">
    <source>
        <dbReference type="SAM" id="MobiDB-lite"/>
    </source>
</evidence>
<name>J3N7T2_ORYBR</name>
<evidence type="ECO:0000313" key="3">
    <source>
        <dbReference type="Proteomes" id="UP000006038"/>
    </source>
</evidence>
<protein>
    <submittedName>
        <fullName evidence="2">Uncharacterized protein</fullName>
    </submittedName>
</protein>
<reference evidence="2" key="2">
    <citation type="submission" date="2013-04" db="UniProtKB">
        <authorList>
            <consortium name="EnsemblPlants"/>
        </authorList>
    </citation>
    <scope>IDENTIFICATION</scope>
</reference>
<dbReference type="AlphaFoldDB" id="J3N7T2"/>
<dbReference type="EnsemblPlants" id="OB11G18680.1">
    <property type="protein sequence ID" value="OB11G18680.1"/>
    <property type="gene ID" value="OB11G18680"/>
</dbReference>
<dbReference type="HOGENOM" id="CLU_2041641_0_0_1"/>
<dbReference type="Proteomes" id="UP000006038">
    <property type="component" value="Chromosome 11"/>
</dbReference>
<sequence length="121" mass="13872">MNTILLQEEAQIQIIMGVVVLVSTSSNRDYANCNIDDMKAAAKHPQPQETWWKRRQQRPCSLSPYTSATCFESSKNKQQQQYQSRPKKRGEKVTKITITLSSRWLGARTLPKKTTTNSKNN</sequence>
<proteinExistence type="predicted"/>
<accession>J3N7T2</accession>
<dbReference type="Gramene" id="OB11G18680.1">
    <property type="protein sequence ID" value="OB11G18680.1"/>
    <property type="gene ID" value="OB11G18680"/>
</dbReference>
<evidence type="ECO:0000313" key="2">
    <source>
        <dbReference type="EnsemblPlants" id="OB11G18680.1"/>
    </source>
</evidence>
<feature type="region of interest" description="Disordered" evidence="1">
    <location>
        <begin position="71"/>
        <end position="92"/>
    </location>
</feature>
<organism evidence="2">
    <name type="scientific">Oryza brachyantha</name>
    <name type="common">malo sina</name>
    <dbReference type="NCBI Taxonomy" id="4533"/>
    <lineage>
        <taxon>Eukaryota</taxon>
        <taxon>Viridiplantae</taxon>
        <taxon>Streptophyta</taxon>
        <taxon>Embryophyta</taxon>
        <taxon>Tracheophyta</taxon>
        <taxon>Spermatophyta</taxon>
        <taxon>Magnoliopsida</taxon>
        <taxon>Liliopsida</taxon>
        <taxon>Poales</taxon>
        <taxon>Poaceae</taxon>
        <taxon>BOP clade</taxon>
        <taxon>Oryzoideae</taxon>
        <taxon>Oryzeae</taxon>
        <taxon>Oryzinae</taxon>
        <taxon>Oryza</taxon>
    </lineage>
</organism>
<reference evidence="2" key="1">
    <citation type="journal article" date="2013" name="Nat. Commun.">
        <title>Whole-genome sequencing of Oryza brachyantha reveals mechanisms underlying Oryza genome evolution.</title>
        <authorList>
            <person name="Chen J."/>
            <person name="Huang Q."/>
            <person name="Gao D."/>
            <person name="Wang J."/>
            <person name="Lang Y."/>
            <person name="Liu T."/>
            <person name="Li B."/>
            <person name="Bai Z."/>
            <person name="Luis Goicoechea J."/>
            <person name="Liang C."/>
            <person name="Chen C."/>
            <person name="Zhang W."/>
            <person name="Sun S."/>
            <person name="Liao Y."/>
            <person name="Zhang X."/>
            <person name="Yang L."/>
            <person name="Song C."/>
            <person name="Wang M."/>
            <person name="Shi J."/>
            <person name="Liu G."/>
            <person name="Liu J."/>
            <person name="Zhou H."/>
            <person name="Zhou W."/>
            <person name="Yu Q."/>
            <person name="An N."/>
            <person name="Chen Y."/>
            <person name="Cai Q."/>
            <person name="Wang B."/>
            <person name="Liu B."/>
            <person name="Min J."/>
            <person name="Huang Y."/>
            <person name="Wu H."/>
            <person name="Li Z."/>
            <person name="Zhang Y."/>
            <person name="Yin Y."/>
            <person name="Song W."/>
            <person name="Jiang J."/>
            <person name="Jackson S.A."/>
            <person name="Wing R.A."/>
            <person name="Wang J."/>
            <person name="Chen M."/>
        </authorList>
    </citation>
    <scope>NUCLEOTIDE SEQUENCE [LARGE SCALE GENOMIC DNA]</scope>
    <source>
        <strain evidence="2">cv. IRGC 101232</strain>
    </source>
</reference>
<keyword evidence="3" id="KW-1185">Reference proteome</keyword>